<sequence length="51" mass="6031">MMSKWMRMQKKTGNKQNTDTSLFCLLIRDTYEILCNLQRQMAAEGNTWMLG</sequence>
<dbReference type="EMBL" id="FNHQ01000002">
    <property type="protein sequence ID" value="SDM16879.1"/>
    <property type="molecule type" value="Genomic_DNA"/>
</dbReference>
<dbReference type="Proteomes" id="UP000199309">
    <property type="component" value="Unassembled WGS sequence"/>
</dbReference>
<dbReference type="AlphaFoldDB" id="A0A1G9R0U9"/>
<evidence type="ECO:0000313" key="1">
    <source>
        <dbReference type="EMBL" id="SDM16879.1"/>
    </source>
</evidence>
<dbReference type="STRING" id="349095.SAMN05660299_00353"/>
<reference evidence="1 2" key="1">
    <citation type="submission" date="2016-10" db="EMBL/GenBank/DDBJ databases">
        <authorList>
            <person name="de Groot N.N."/>
        </authorList>
    </citation>
    <scope>NUCLEOTIDE SEQUENCE [LARGE SCALE GENOMIC DNA]</scope>
    <source>
        <strain evidence="1 2">DSM 16981</strain>
    </source>
</reference>
<dbReference type="RefSeq" id="WP_176762833.1">
    <property type="nucleotide sequence ID" value="NZ_FNHQ01000002.1"/>
</dbReference>
<accession>A0A1G9R0U9</accession>
<gene>
    <name evidence="1" type="ORF">SAMN05660299_00353</name>
</gene>
<keyword evidence="2" id="KW-1185">Reference proteome</keyword>
<protein>
    <submittedName>
        <fullName evidence="1">Uncharacterized protein</fullName>
    </submittedName>
</protein>
<organism evidence="1 2">
    <name type="scientific">Megasphaera paucivorans</name>
    <dbReference type="NCBI Taxonomy" id="349095"/>
    <lineage>
        <taxon>Bacteria</taxon>
        <taxon>Bacillati</taxon>
        <taxon>Bacillota</taxon>
        <taxon>Negativicutes</taxon>
        <taxon>Veillonellales</taxon>
        <taxon>Veillonellaceae</taxon>
        <taxon>Megasphaera</taxon>
    </lineage>
</organism>
<evidence type="ECO:0000313" key="2">
    <source>
        <dbReference type="Proteomes" id="UP000199309"/>
    </source>
</evidence>
<name>A0A1G9R0U9_9FIRM</name>
<proteinExistence type="predicted"/>